<evidence type="ECO:0000313" key="1">
    <source>
        <dbReference type="EMBL" id="KAI3795326.1"/>
    </source>
</evidence>
<keyword evidence="2" id="KW-1185">Reference proteome</keyword>
<organism evidence="1 2">
    <name type="scientific">Smallanthus sonchifolius</name>
    <dbReference type="NCBI Taxonomy" id="185202"/>
    <lineage>
        <taxon>Eukaryota</taxon>
        <taxon>Viridiplantae</taxon>
        <taxon>Streptophyta</taxon>
        <taxon>Embryophyta</taxon>
        <taxon>Tracheophyta</taxon>
        <taxon>Spermatophyta</taxon>
        <taxon>Magnoliopsida</taxon>
        <taxon>eudicotyledons</taxon>
        <taxon>Gunneridae</taxon>
        <taxon>Pentapetalae</taxon>
        <taxon>asterids</taxon>
        <taxon>campanulids</taxon>
        <taxon>Asterales</taxon>
        <taxon>Asteraceae</taxon>
        <taxon>Asteroideae</taxon>
        <taxon>Heliantheae alliance</taxon>
        <taxon>Millerieae</taxon>
        <taxon>Smallanthus</taxon>
    </lineage>
</organism>
<dbReference type="EMBL" id="CM042029">
    <property type="protein sequence ID" value="KAI3795326.1"/>
    <property type="molecule type" value="Genomic_DNA"/>
</dbReference>
<name>A0ACB9HJ87_9ASTR</name>
<accession>A0ACB9HJ87</accession>
<evidence type="ECO:0000313" key="2">
    <source>
        <dbReference type="Proteomes" id="UP001056120"/>
    </source>
</evidence>
<protein>
    <submittedName>
        <fullName evidence="1">Uncharacterized protein</fullName>
    </submittedName>
</protein>
<reference evidence="2" key="1">
    <citation type="journal article" date="2022" name="Mol. Ecol. Resour.">
        <title>The genomes of chicory, endive, great burdock and yacon provide insights into Asteraceae palaeo-polyploidization history and plant inulin production.</title>
        <authorList>
            <person name="Fan W."/>
            <person name="Wang S."/>
            <person name="Wang H."/>
            <person name="Wang A."/>
            <person name="Jiang F."/>
            <person name="Liu H."/>
            <person name="Zhao H."/>
            <person name="Xu D."/>
            <person name="Zhang Y."/>
        </authorList>
    </citation>
    <scope>NUCLEOTIDE SEQUENCE [LARGE SCALE GENOMIC DNA]</scope>
    <source>
        <strain evidence="2">cv. Yunnan</strain>
    </source>
</reference>
<sequence>MKAVQLIRAWGESEELMDLTVFRQTSNSFLASSLCSSGGNPSEQWQIRPRRNGLECTDGGEGSGGGGGRR</sequence>
<dbReference type="Proteomes" id="UP001056120">
    <property type="component" value="Linkage Group LG12"/>
</dbReference>
<comment type="caution">
    <text evidence="1">The sequence shown here is derived from an EMBL/GenBank/DDBJ whole genome shotgun (WGS) entry which is preliminary data.</text>
</comment>
<proteinExistence type="predicted"/>
<gene>
    <name evidence="1" type="ORF">L1987_37978</name>
</gene>
<reference evidence="1 2" key="2">
    <citation type="journal article" date="2022" name="Mol. Ecol. Resour.">
        <title>The genomes of chicory, endive, great burdock and yacon provide insights into Asteraceae paleo-polyploidization history and plant inulin production.</title>
        <authorList>
            <person name="Fan W."/>
            <person name="Wang S."/>
            <person name="Wang H."/>
            <person name="Wang A."/>
            <person name="Jiang F."/>
            <person name="Liu H."/>
            <person name="Zhao H."/>
            <person name="Xu D."/>
            <person name="Zhang Y."/>
        </authorList>
    </citation>
    <scope>NUCLEOTIDE SEQUENCE [LARGE SCALE GENOMIC DNA]</scope>
    <source>
        <strain evidence="2">cv. Yunnan</strain>
        <tissue evidence="1">Leaves</tissue>
    </source>
</reference>